<dbReference type="Pfam" id="PF18029">
    <property type="entry name" value="Glyoxalase_6"/>
    <property type="match status" value="1"/>
</dbReference>
<dbReference type="PANTHER" id="PTHR33993">
    <property type="entry name" value="GLYOXALASE-RELATED"/>
    <property type="match status" value="1"/>
</dbReference>
<protein>
    <submittedName>
        <fullName evidence="1">Bleomycin resistance protein</fullName>
    </submittedName>
</protein>
<name>A0A172Y5I2_9CAUL</name>
<dbReference type="InterPro" id="IPR037523">
    <property type="entry name" value="VOC_core"/>
</dbReference>
<proteinExistence type="predicted"/>
<dbReference type="eggNOG" id="COG3324">
    <property type="taxonomic scope" value="Bacteria"/>
</dbReference>
<dbReference type="Proteomes" id="UP000077603">
    <property type="component" value="Chromosome"/>
</dbReference>
<organism evidence="1 2">
    <name type="scientific">Brevundimonas naejangsanensis</name>
    <dbReference type="NCBI Taxonomy" id="588932"/>
    <lineage>
        <taxon>Bacteria</taxon>
        <taxon>Pseudomonadati</taxon>
        <taxon>Pseudomonadota</taxon>
        <taxon>Alphaproteobacteria</taxon>
        <taxon>Caulobacterales</taxon>
        <taxon>Caulobacteraceae</taxon>
        <taxon>Brevundimonas</taxon>
    </lineage>
</organism>
<dbReference type="EMBL" id="CP015614">
    <property type="protein sequence ID" value="ANF54484.1"/>
    <property type="molecule type" value="Genomic_DNA"/>
</dbReference>
<dbReference type="RefSeq" id="WP_025976695.1">
    <property type="nucleotide sequence ID" value="NZ_CP015614.1"/>
</dbReference>
<dbReference type="InterPro" id="IPR052164">
    <property type="entry name" value="Anthracycline_SecMetBiosynth"/>
</dbReference>
<dbReference type="Gene3D" id="3.10.180.10">
    <property type="entry name" value="2,3-Dihydroxybiphenyl 1,2-Dioxygenase, domain 1"/>
    <property type="match status" value="1"/>
</dbReference>
<dbReference type="KEGG" id="bne:DA69_06870"/>
<dbReference type="STRING" id="588932.DA69_06870"/>
<dbReference type="PROSITE" id="PS51819">
    <property type="entry name" value="VOC"/>
    <property type="match status" value="1"/>
</dbReference>
<accession>A0A172Y5I2</accession>
<dbReference type="OrthoDB" id="9793039at2"/>
<reference evidence="1 2" key="1">
    <citation type="journal article" date="2014" name="Genome Announc.">
        <title>Genome Sequence of a Promising Hydrogen-Producing Facultative Anaerobic Bacterium, Brevundimonas naejangsanensis Strain B1.</title>
        <authorList>
            <person name="Su H."/>
            <person name="Zhang T."/>
            <person name="Bao M."/>
            <person name="Jiang Y."/>
            <person name="Wang Y."/>
            <person name="Tan T."/>
        </authorList>
    </citation>
    <scope>NUCLEOTIDE SEQUENCE [LARGE SCALE GENOMIC DNA]</scope>
    <source>
        <strain evidence="1 2">B1</strain>
    </source>
</reference>
<keyword evidence="2" id="KW-1185">Reference proteome</keyword>
<dbReference type="InterPro" id="IPR029068">
    <property type="entry name" value="Glyas_Bleomycin-R_OHBP_Dase"/>
</dbReference>
<dbReference type="SUPFAM" id="SSF54593">
    <property type="entry name" value="Glyoxalase/Bleomycin resistance protein/Dihydroxybiphenyl dioxygenase"/>
    <property type="match status" value="1"/>
</dbReference>
<dbReference type="PANTHER" id="PTHR33993:SF14">
    <property type="entry name" value="GB|AAF24581.1"/>
    <property type="match status" value="1"/>
</dbReference>
<evidence type="ECO:0000313" key="1">
    <source>
        <dbReference type="EMBL" id="ANF54484.1"/>
    </source>
</evidence>
<dbReference type="AlphaFoldDB" id="A0A172Y5I2"/>
<evidence type="ECO:0000313" key="2">
    <source>
        <dbReference type="Proteomes" id="UP000077603"/>
    </source>
</evidence>
<sequence>MIQLGYFTLDTPDVDKARAFYAGLFGWRFDDASSSPTYAHVAEGTPPFGLTKGEHKAFPNLYFRVDDIEAACARVVELGGRAAVPAESPSGLSAVVSDDQGVSFSLWQPAPGY</sequence>
<gene>
    <name evidence="1" type="ORF">DA69_06870</name>
</gene>
<dbReference type="InterPro" id="IPR041581">
    <property type="entry name" value="Glyoxalase_6"/>
</dbReference>